<dbReference type="InterPro" id="IPR050680">
    <property type="entry name" value="YpeA/RimI_acetyltransf"/>
</dbReference>
<dbReference type="InterPro" id="IPR000182">
    <property type="entry name" value="GNAT_dom"/>
</dbReference>
<evidence type="ECO:0000313" key="4">
    <source>
        <dbReference type="EMBL" id="EWS80472.1"/>
    </source>
</evidence>
<dbReference type="AlphaFoldDB" id="Z9JRT9"/>
<comment type="caution">
    <text evidence="4">The sequence shown here is derived from an EMBL/GenBank/DDBJ whole genome shotgun (WGS) entry which is preliminary data.</text>
</comment>
<dbReference type="CDD" id="cd04301">
    <property type="entry name" value="NAT_SF"/>
    <property type="match status" value="1"/>
</dbReference>
<dbReference type="PANTHER" id="PTHR43420:SF12">
    <property type="entry name" value="N-ACETYLTRANSFERASE DOMAIN-CONTAINING PROTEIN"/>
    <property type="match status" value="1"/>
</dbReference>
<dbReference type="eggNOG" id="COG0456">
    <property type="taxonomic scope" value="Bacteria"/>
</dbReference>
<evidence type="ECO:0000259" key="3">
    <source>
        <dbReference type="PROSITE" id="PS51186"/>
    </source>
</evidence>
<dbReference type="Pfam" id="PF08445">
    <property type="entry name" value="FR47"/>
    <property type="match status" value="1"/>
</dbReference>
<dbReference type="InterPro" id="IPR013653">
    <property type="entry name" value="GCN5-like_dom"/>
</dbReference>
<proteinExistence type="predicted"/>
<protein>
    <submittedName>
        <fullName evidence="4">GCN5 family acetyltransferase</fullName>
    </submittedName>
</protein>
<feature type="domain" description="N-acetyltransferase" evidence="3">
    <location>
        <begin position="114"/>
        <end position="241"/>
    </location>
</feature>
<dbReference type="STRING" id="396014.BF93_03670"/>
<evidence type="ECO:0000256" key="2">
    <source>
        <dbReference type="ARBA" id="ARBA00023315"/>
    </source>
</evidence>
<dbReference type="InterPro" id="IPR016181">
    <property type="entry name" value="Acyl_CoA_acyltransferase"/>
</dbReference>
<dbReference type="PATRIC" id="fig|396014.3.peg.2765"/>
<dbReference type="PANTHER" id="PTHR43420">
    <property type="entry name" value="ACETYLTRANSFERASE"/>
    <property type="match status" value="1"/>
</dbReference>
<dbReference type="RefSeq" id="WP_038373433.1">
    <property type="nucleotide sequence ID" value="NZ_KK069999.1"/>
</dbReference>
<name>Z9JRT9_9MICO</name>
<dbReference type="PROSITE" id="PS51186">
    <property type="entry name" value="GNAT"/>
    <property type="match status" value="1"/>
</dbReference>
<dbReference type="OrthoDB" id="9797456at2"/>
<organism evidence="4 5">
    <name type="scientific">Brachybacterium phenoliresistens</name>
    <dbReference type="NCBI Taxonomy" id="396014"/>
    <lineage>
        <taxon>Bacteria</taxon>
        <taxon>Bacillati</taxon>
        <taxon>Actinomycetota</taxon>
        <taxon>Actinomycetes</taxon>
        <taxon>Micrococcales</taxon>
        <taxon>Dermabacteraceae</taxon>
        <taxon>Brachybacterium</taxon>
    </lineage>
</organism>
<dbReference type="HOGENOM" id="CLU_085660_0_0_11"/>
<dbReference type="SUPFAM" id="SSF55729">
    <property type="entry name" value="Acyl-CoA N-acyltransferases (Nat)"/>
    <property type="match status" value="1"/>
</dbReference>
<dbReference type="EMBL" id="JDYK01000015">
    <property type="protein sequence ID" value="EWS80472.1"/>
    <property type="molecule type" value="Genomic_DNA"/>
</dbReference>
<accession>Z9JRT9</accession>
<evidence type="ECO:0000313" key="5">
    <source>
        <dbReference type="Proteomes" id="UP000023067"/>
    </source>
</evidence>
<keyword evidence="1 4" id="KW-0808">Transferase</keyword>
<evidence type="ECO:0000256" key="1">
    <source>
        <dbReference type="ARBA" id="ARBA00022679"/>
    </source>
</evidence>
<dbReference type="Proteomes" id="UP000023067">
    <property type="component" value="Unassembled WGS sequence"/>
</dbReference>
<reference evidence="4 5" key="1">
    <citation type="submission" date="2014-02" db="EMBL/GenBank/DDBJ databases">
        <title>Genome sequence of Brachybacterium phenoliresistens strain W13A50.</title>
        <authorList>
            <person name="Wang X."/>
        </authorList>
    </citation>
    <scope>NUCLEOTIDE SEQUENCE [LARGE SCALE GENOMIC DNA]</scope>
    <source>
        <strain evidence="4 5">W13A50</strain>
    </source>
</reference>
<sequence>MVLDLPPAAPGSGAPAHDAVLDNPAWSSLSGHHAHLATGNDLVLRFPEDVSPFVGIRSFAVPEVWDAILDVFGHGAEVGISHAEPELPAGWHEVFRIPGVQLVQTDRLHARPDEEAVELGAQDVPEMLDLVARTRPGPFLSRTHLLGRYVGIRRDGRLAAMAGERLHPAGWTEISAVAVDPAHRRQGLASRLVLDVAFGIQQRGDRALLHASASNTGAIEAYEKLGFSLRRRVSFGAVRTP</sequence>
<keyword evidence="2" id="KW-0012">Acyltransferase</keyword>
<dbReference type="Gene3D" id="3.40.630.30">
    <property type="match status" value="1"/>
</dbReference>
<keyword evidence="5" id="KW-1185">Reference proteome</keyword>
<gene>
    <name evidence="4" type="ORF">BF93_03670</name>
</gene>
<dbReference type="GO" id="GO:0016747">
    <property type="term" value="F:acyltransferase activity, transferring groups other than amino-acyl groups"/>
    <property type="evidence" value="ECO:0007669"/>
    <property type="project" value="InterPro"/>
</dbReference>